<dbReference type="InterPro" id="IPR001466">
    <property type="entry name" value="Beta-lactam-related"/>
</dbReference>
<dbReference type="STRING" id="60547.GCA_000751215_02207"/>
<dbReference type="InterPro" id="IPR050789">
    <property type="entry name" value="Diverse_Enzym_Activities"/>
</dbReference>
<accession>A0A069PSV0</accession>
<dbReference type="AlphaFoldDB" id="A0A069PSV0"/>
<comment type="caution">
    <text evidence="2">The sequence shown here is derived from an EMBL/GenBank/DDBJ whole genome shotgun (WGS) entry which is preliminary data.</text>
</comment>
<evidence type="ECO:0000313" key="3">
    <source>
        <dbReference type="Proteomes" id="UP000027466"/>
    </source>
</evidence>
<proteinExistence type="predicted"/>
<protein>
    <submittedName>
        <fullName evidence="2">Beta-lactamase</fullName>
    </submittedName>
</protein>
<reference evidence="2 3" key="1">
    <citation type="submission" date="2014-03" db="EMBL/GenBank/DDBJ databases">
        <title>Draft Genome Sequences of Four Burkholderia Strains.</title>
        <authorList>
            <person name="Liu X.Y."/>
            <person name="Li C.X."/>
            <person name="Xu J.H."/>
        </authorList>
    </citation>
    <scope>NUCLEOTIDE SEQUENCE [LARGE SCALE GENOMIC DNA]</scope>
    <source>
        <strain evidence="2 3">DSM 50014</strain>
    </source>
</reference>
<dbReference type="PANTHER" id="PTHR43283">
    <property type="entry name" value="BETA-LACTAMASE-RELATED"/>
    <property type="match status" value="1"/>
</dbReference>
<dbReference type="Gene3D" id="3.40.710.10">
    <property type="entry name" value="DD-peptidase/beta-lactamase superfamily"/>
    <property type="match status" value="1"/>
</dbReference>
<feature type="domain" description="Beta-lactamase-related" evidence="1">
    <location>
        <begin position="169"/>
        <end position="448"/>
    </location>
</feature>
<dbReference type="Pfam" id="PF00144">
    <property type="entry name" value="Beta-lactamase"/>
    <property type="match status" value="1"/>
</dbReference>
<organism evidence="2 3">
    <name type="scientific">Caballeronia glathei</name>
    <dbReference type="NCBI Taxonomy" id="60547"/>
    <lineage>
        <taxon>Bacteria</taxon>
        <taxon>Pseudomonadati</taxon>
        <taxon>Pseudomonadota</taxon>
        <taxon>Betaproteobacteria</taxon>
        <taxon>Burkholderiales</taxon>
        <taxon>Burkholderiaceae</taxon>
        <taxon>Caballeronia</taxon>
    </lineage>
</organism>
<evidence type="ECO:0000259" key="1">
    <source>
        <dbReference type="Pfam" id="PF00144"/>
    </source>
</evidence>
<dbReference type="EMBL" id="JFHC01000011">
    <property type="protein sequence ID" value="KDR42944.1"/>
    <property type="molecule type" value="Genomic_DNA"/>
</dbReference>
<sequence>MPMPRNIKILIRWGAALPLIAALCYAGYMLSQLAPVGTGYAAKILCTGVFVSGRPADAVIGEDIMAGVHPLLKLVRASVDVERRQARASFLGFATREAEFRPGLGCTLALGAPVKALSLASQDMSSRAPPAAPPLPSAAPPADVDVRKLRTAVDSAFDEPDPREPRRTRALVVMYRGKVIAERYAPGFTGETPLIGWSMSKSVTAVLVGMLVKEGRLSLDASSLVPQWRGAHDPRARITLDEMLRMTSGLHFNEDYDDPLSDVALMIFTQPDEPAFAAGKPLDAAPGTRWEYSSGTSAILASVIRQALGGTAEDYLEFPRRALFDPLGMRTAVFEPDAAGMLASAAFVSASAHDWARFGQFLLQDGVWNGTRLLPAGWVRYMSSVTALSPRHDFGAHAWVRVPEPFDSHSHNQEWPGPSLPADAFHVVGHEGQFVSVIPDRELVVVRLGLSRPESAWDHEAFLARLLAAIPAGKR</sequence>
<keyword evidence="3" id="KW-1185">Reference proteome</keyword>
<name>A0A069PSV0_9BURK</name>
<dbReference type="PANTHER" id="PTHR43283:SF7">
    <property type="entry name" value="BETA-LACTAMASE-RELATED DOMAIN-CONTAINING PROTEIN"/>
    <property type="match status" value="1"/>
</dbReference>
<dbReference type="InterPro" id="IPR012338">
    <property type="entry name" value="Beta-lactam/transpept-like"/>
</dbReference>
<dbReference type="SUPFAM" id="SSF56601">
    <property type="entry name" value="beta-lactamase/transpeptidase-like"/>
    <property type="match status" value="1"/>
</dbReference>
<dbReference type="Proteomes" id="UP000027466">
    <property type="component" value="Unassembled WGS sequence"/>
</dbReference>
<evidence type="ECO:0000313" key="2">
    <source>
        <dbReference type="EMBL" id="KDR42944.1"/>
    </source>
</evidence>
<gene>
    <name evidence="2" type="ORF">BG61_03640</name>
</gene>